<comment type="similarity">
    <text evidence="2 6">Belongs to the GINS3/PSF3 family.</text>
</comment>
<comment type="function">
    <text evidence="5">Required for correct functioning of the GINS complex, a complex that plays an essential role in the initiation of DNA replication, and progression of DNA replication forks. GINS complex is a core component of CDC45-MCM-GINS (CMG) helicase, the molecular machine that unwinds template DNA during replication, and around which the replisome is built.</text>
</comment>
<keyword evidence="3 6" id="KW-0235">DNA replication</keyword>
<dbReference type="PANTHER" id="PTHR22768">
    <property type="entry name" value="DNA REPLICATION COMPLEX GINS PROTEIN PSF3"/>
    <property type="match status" value="1"/>
</dbReference>
<evidence type="ECO:0000256" key="7">
    <source>
        <dbReference type="SAM" id="MobiDB-lite"/>
    </source>
</evidence>
<dbReference type="Pfam" id="PF22466">
    <property type="entry name" value="PSF3_N"/>
    <property type="match status" value="1"/>
</dbReference>
<evidence type="ECO:0000256" key="3">
    <source>
        <dbReference type="ARBA" id="ARBA00022705"/>
    </source>
</evidence>
<evidence type="ECO:0000259" key="8">
    <source>
        <dbReference type="Pfam" id="PF05916"/>
    </source>
</evidence>
<comment type="function">
    <text evidence="6">The GINS complex plays an essential role in the initiation of DNA replication.</text>
</comment>
<dbReference type="SUPFAM" id="SSF158573">
    <property type="entry name" value="GINS helical bundle-like"/>
    <property type="match status" value="1"/>
</dbReference>
<evidence type="ECO:0000256" key="1">
    <source>
        <dbReference type="ARBA" id="ARBA00004123"/>
    </source>
</evidence>
<sequence length="277" mass="29966">MAHSYAPVEAALGPEENFLSLADILMSQERLPGRAEVAWPRLAGVLATAAAAAAPDKALPEGSKLEIPLWLAKGLYDKRRIISVELPKVYKESWRTVFNADASVVDLHKLGPYYYGFGSQLLNFDNPENTELAQSILQTFIGRFRHIMDSSQNTFNEDTSALVARLDELERALFQTGQKGLHDFQCWEMGEPMLVTRSPMEASSLGGRGQAAGPYCSGTEEANPAQDPGRRKAGPESGHWRGSLQAAKDLVAPAKAGVSGEGAGPSEKASPELLRKS</sequence>
<name>A0AAW1ASU2_CROAD</name>
<dbReference type="InterPro" id="IPR021151">
    <property type="entry name" value="GINS_A"/>
</dbReference>
<proteinExistence type="inferred from homology"/>
<feature type="region of interest" description="Disordered" evidence="7">
    <location>
        <begin position="201"/>
        <end position="277"/>
    </location>
</feature>
<dbReference type="EMBL" id="JAOTOJ010000015">
    <property type="protein sequence ID" value="KAK9392851.1"/>
    <property type="molecule type" value="Genomic_DNA"/>
</dbReference>
<dbReference type="InterPro" id="IPR055221">
    <property type="entry name" value="PSF3_N"/>
</dbReference>
<dbReference type="GO" id="GO:0000811">
    <property type="term" value="C:GINS complex"/>
    <property type="evidence" value="ECO:0007669"/>
    <property type="project" value="UniProtKB-UniRule"/>
</dbReference>
<keyword evidence="4 6" id="KW-0539">Nucleus</keyword>
<dbReference type="Gene3D" id="1.20.58.2050">
    <property type="match status" value="1"/>
</dbReference>
<dbReference type="InterPro" id="IPR010492">
    <property type="entry name" value="GINS_Psf3"/>
</dbReference>
<gene>
    <name evidence="10" type="ORF">NXF25_016940</name>
</gene>
<comment type="subcellular location">
    <subcellularLocation>
        <location evidence="1 6">Nucleus</location>
    </subcellularLocation>
</comment>
<evidence type="ECO:0000256" key="4">
    <source>
        <dbReference type="ARBA" id="ARBA00023242"/>
    </source>
</evidence>
<feature type="domain" description="GINS subunit" evidence="8">
    <location>
        <begin position="91"/>
        <end position="187"/>
    </location>
</feature>
<evidence type="ECO:0000313" key="10">
    <source>
        <dbReference type="EMBL" id="KAK9392851.1"/>
    </source>
</evidence>
<evidence type="ECO:0000313" key="11">
    <source>
        <dbReference type="Proteomes" id="UP001474421"/>
    </source>
</evidence>
<dbReference type="PANTHER" id="PTHR22768:SF0">
    <property type="entry name" value="DNA REPLICATION COMPLEX GINS PROTEIN PSF3"/>
    <property type="match status" value="1"/>
</dbReference>
<organism evidence="10 11">
    <name type="scientific">Crotalus adamanteus</name>
    <name type="common">Eastern diamondback rattlesnake</name>
    <dbReference type="NCBI Taxonomy" id="8729"/>
    <lineage>
        <taxon>Eukaryota</taxon>
        <taxon>Metazoa</taxon>
        <taxon>Chordata</taxon>
        <taxon>Craniata</taxon>
        <taxon>Vertebrata</taxon>
        <taxon>Euteleostomi</taxon>
        <taxon>Lepidosauria</taxon>
        <taxon>Squamata</taxon>
        <taxon>Bifurcata</taxon>
        <taxon>Unidentata</taxon>
        <taxon>Episquamata</taxon>
        <taxon>Toxicofera</taxon>
        <taxon>Serpentes</taxon>
        <taxon>Colubroidea</taxon>
        <taxon>Viperidae</taxon>
        <taxon>Crotalinae</taxon>
        <taxon>Crotalus</taxon>
    </lineage>
</organism>
<dbReference type="GO" id="GO:1902975">
    <property type="term" value="P:mitotic DNA replication initiation"/>
    <property type="evidence" value="ECO:0007669"/>
    <property type="project" value="TreeGrafter"/>
</dbReference>
<dbReference type="AlphaFoldDB" id="A0AAW1ASU2"/>
<accession>A0AAW1ASU2</accession>
<dbReference type="Pfam" id="PF05916">
    <property type="entry name" value="Sld5"/>
    <property type="match status" value="1"/>
</dbReference>
<evidence type="ECO:0000256" key="6">
    <source>
        <dbReference type="RuleBase" id="RU367161"/>
    </source>
</evidence>
<comment type="caution">
    <text evidence="10">The sequence shown here is derived from an EMBL/GenBank/DDBJ whole genome shotgun (WGS) entry which is preliminary data.</text>
</comment>
<feature type="domain" description="DNA replication complex GINS protein PSF3 N-terminal" evidence="9">
    <location>
        <begin position="20"/>
        <end position="76"/>
    </location>
</feature>
<reference evidence="10 11" key="1">
    <citation type="journal article" date="2024" name="Proc. Natl. Acad. Sci. U.S.A.">
        <title>The genetic regulatory architecture and epigenomic basis for age-related changes in rattlesnake venom.</title>
        <authorList>
            <person name="Hogan M.P."/>
            <person name="Holding M.L."/>
            <person name="Nystrom G.S."/>
            <person name="Colston T.J."/>
            <person name="Bartlett D.A."/>
            <person name="Mason A.J."/>
            <person name="Ellsworth S.A."/>
            <person name="Rautsaw R.M."/>
            <person name="Lawrence K.C."/>
            <person name="Strickland J.L."/>
            <person name="He B."/>
            <person name="Fraser P."/>
            <person name="Margres M.J."/>
            <person name="Gilbert D.M."/>
            <person name="Gibbs H.L."/>
            <person name="Parkinson C.L."/>
            <person name="Rokyta D.R."/>
        </authorList>
    </citation>
    <scope>NUCLEOTIDE SEQUENCE [LARGE SCALE GENOMIC DNA]</scope>
    <source>
        <strain evidence="10">DRR0105</strain>
    </source>
</reference>
<dbReference type="CDD" id="cd11713">
    <property type="entry name" value="GINS_A_psf3"/>
    <property type="match status" value="1"/>
</dbReference>
<comment type="subunit">
    <text evidence="6">Component of the GINS complex.</text>
</comment>
<dbReference type="InterPro" id="IPR038437">
    <property type="entry name" value="GINS_Psf3_sf"/>
</dbReference>
<keyword evidence="11" id="KW-1185">Reference proteome</keyword>
<dbReference type="CDD" id="cd21693">
    <property type="entry name" value="GINS_B_Psf3"/>
    <property type="match status" value="1"/>
</dbReference>
<dbReference type="InterPro" id="IPR036224">
    <property type="entry name" value="GINS_bundle-like_dom_sf"/>
</dbReference>
<dbReference type="SUPFAM" id="SSF160059">
    <property type="entry name" value="PriA/YqbF domain"/>
    <property type="match status" value="1"/>
</dbReference>
<protein>
    <recommendedName>
        <fullName evidence="6">DNA replication complex GINS protein PSF3</fullName>
    </recommendedName>
</protein>
<evidence type="ECO:0000256" key="2">
    <source>
        <dbReference type="ARBA" id="ARBA00006343"/>
    </source>
</evidence>
<dbReference type="Proteomes" id="UP001474421">
    <property type="component" value="Unassembled WGS sequence"/>
</dbReference>
<evidence type="ECO:0000256" key="5">
    <source>
        <dbReference type="ARBA" id="ARBA00045258"/>
    </source>
</evidence>
<evidence type="ECO:0000259" key="9">
    <source>
        <dbReference type="Pfam" id="PF22466"/>
    </source>
</evidence>